<evidence type="ECO:0000313" key="3">
    <source>
        <dbReference type="EMBL" id="MBM6924056.1"/>
    </source>
</evidence>
<feature type="compositionally biased region" description="Low complexity" evidence="1">
    <location>
        <begin position="149"/>
        <end position="160"/>
    </location>
</feature>
<feature type="domain" description="Large polyvalent protein-associated" evidence="2">
    <location>
        <begin position="241"/>
        <end position="325"/>
    </location>
</feature>
<dbReference type="RefSeq" id="WP_204721709.1">
    <property type="nucleotide sequence ID" value="NZ_JACSNR010000010.1"/>
</dbReference>
<evidence type="ECO:0000313" key="4">
    <source>
        <dbReference type="Proteomes" id="UP000724149"/>
    </source>
</evidence>
<feature type="compositionally biased region" description="Polar residues" evidence="1">
    <location>
        <begin position="224"/>
        <end position="235"/>
    </location>
</feature>
<organism evidence="3 4">
    <name type="scientific">Hydrogenoanaerobacterium saccharovorans</name>
    <dbReference type="NCBI Taxonomy" id="474960"/>
    <lineage>
        <taxon>Bacteria</taxon>
        <taxon>Bacillati</taxon>
        <taxon>Bacillota</taxon>
        <taxon>Clostridia</taxon>
        <taxon>Eubacteriales</taxon>
        <taxon>Oscillospiraceae</taxon>
        <taxon>Hydrogenoanaerobacterium</taxon>
    </lineage>
</organism>
<accession>A0ABS2GR15</accession>
<dbReference type="Proteomes" id="UP000724149">
    <property type="component" value="Unassembled WGS sequence"/>
</dbReference>
<dbReference type="InterPro" id="IPR040568">
    <property type="entry name" value="LPD16"/>
</dbReference>
<dbReference type="EMBL" id="JACSNR010000010">
    <property type="protein sequence ID" value="MBM6924056.1"/>
    <property type="molecule type" value="Genomic_DNA"/>
</dbReference>
<name>A0ABS2GR15_9FIRM</name>
<gene>
    <name evidence="3" type="ORF">H9X81_10215</name>
</gene>
<reference evidence="3 4" key="1">
    <citation type="journal article" date="2021" name="Sci. Rep.">
        <title>The distribution of antibiotic resistance genes in chicken gut microbiota commensals.</title>
        <authorList>
            <person name="Juricova H."/>
            <person name="Matiasovicova J."/>
            <person name="Kubasova T."/>
            <person name="Cejkova D."/>
            <person name="Rychlik I."/>
        </authorList>
    </citation>
    <scope>NUCLEOTIDE SEQUENCE [LARGE SCALE GENOMIC DNA]</scope>
    <source>
        <strain evidence="3 4">An564</strain>
    </source>
</reference>
<keyword evidence="4" id="KW-1185">Reference proteome</keyword>
<protein>
    <recommendedName>
        <fullName evidence="2">Large polyvalent protein-associated domain-containing protein</fullName>
    </recommendedName>
</protein>
<evidence type="ECO:0000256" key="1">
    <source>
        <dbReference type="SAM" id="MobiDB-lite"/>
    </source>
</evidence>
<dbReference type="Pfam" id="PF18830">
    <property type="entry name" value="LPD16"/>
    <property type="match status" value="1"/>
</dbReference>
<evidence type="ECO:0000259" key="2">
    <source>
        <dbReference type="Pfam" id="PF18830"/>
    </source>
</evidence>
<proteinExistence type="predicted"/>
<feature type="region of interest" description="Disordered" evidence="1">
    <location>
        <begin position="149"/>
        <end position="235"/>
    </location>
</feature>
<comment type="caution">
    <text evidence="3">The sequence shown here is derived from an EMBL/GenBank/DDBJ whole genome shotgun (WGS) entry which is preliminary data.</text>
</comment>
<sequence length="476" mass="52601">MESTNSIYRGGCEELQKINYTGMDLSRLTKESTPREEGEPVRKFFPVRSQLSWFRLQNGNKGSVLTEIVSMSETQAVLKARVLIEGVEISCAHATANIQIDSQDASNYRLIEFAESKAISRALDFAGYGCQLDLDTLSQDADSQIISPAPIASSESNPAIGQPNGAEQEVCTPESPKGKMRVDANAPSNVVDISEIDMNDEKPQRTRRTRKADKVNQAAEEQPDTSTTKEQLSFGDSTQNASEALFTVNGKHYLHVAKRAESGPDNYEWDYTLYEMQSHEVVDGGILSVDASDVKCSDVAKNICEMLNIDSPAIAKAPLSLVDILRETSQQPVKTEQQDSHPATDTGSFTENAAQKVWNWISEAQKSLTDTPVLDETYFGSANQDPEAMFINADKPTKMRNSDLYWAIKYLSENPEEALDQIYPTKTGPLTGKTYREVFEILGEEKSKQALKSCKVFYLGSNVPSYAAALVLNHTM</sequence>